<evidence type="ECO:0000313" key="2">
    <source>
        <dbReference type="Proteomes" id="UP000642070"/>
    </source>
</evidence>
<name>A0A917T627_9ACTN</name>
<comment type="caution">
    <text evidence="1">The sequence shown here is derived from an EMBL/GenBank/DDBJ whole genome shotgun (WGS) entry which is preliminary data.</text>
</comment>
<reference evidence="1" key="1">
    <citation type="journal article" date="2014" name="Int. J. Syst. Evol. Microbiol.">
        <title>Complete genome sequence of Corynebacterium casei LMG S-19264T (=DSM 44701T), isolated from a smear-ripened cheese.</title>
        <authorList>
            <consortium name="US DOE Joint Genome Institute (JGI-PGF)"/>
            <person name="Walter F."/>
            <person name="Albersmeier A."/>
            <person name="Kalinowski J."/>
            <person name="Ruckert C."/>
        </authorList>
    </citation>
    <scope>NUCLEOTIDE SEQUENCE</scope>
    <source>
        <strain evidence="1">JCM 19831</strain>
    </source>
</reference>
<dbReference type="Proteomes" id="UP000642070">
    <property type="component" value="Unassembled WGS sequence"/>
</dbReference>
<accession>A0A917T627</accession>
<organism evidence="1 2">
    <name type="scientific">Dactylosporangium sucinum</name>
    <dbReference type="NCBI Taxonomy" id="1424081"/>
    <lineage>
        <taxon>Bacteria</taxon>
        <taxon>Bacillati</taxon>
        <taxon>Actinomycetota</taxon>
        <taxon>Actinomycetes</taxon>
        <taxon>Micromonosporales</taxon>
        <taxon>Micromonosporaceae</taxon>
        <taxon>Dactylosporangium</taxon>
    </lineage>
</organism>
<keyword evidence="2" id="KW-1185">Reference proteome</keyword>
<proteinExistence type="predicted"/>
<sequence length="74" mass="7867">MNGIDTVLPEPGAKLYPVEVTMSEKVVPFVLPWMASVSVRAPQLAGSIRLTELTGTAEPRSTCSHCGNAPELSQ</sequence>
<evidence type="ECO:0000313" key="1">
    <source>
        <dbReference type="EMBL" id="GGM09430.1"/>
    </source>
</evidence>
<gene>
    <name evidence="1" type="ORF">GCM10007977_008210</name>
</gene>
<reference evidence="1" key="2">
    <citation type="submission" date="2020-09" db="EMBL/GenBank/DDBJ databases">
        <authorList>
            <person name="Sun Q."/>
            <person name="Ohkuma M."/>
        </authorList>
    </citation>
    <scope>NUCLEOTIDE SEQUENCE</scope>
    <source>
        <strain evidence="1">JCM 19831</strain>
    </source>
</reference>
<protein>
    <submittedName>
        <fullName evidence="1">Uncharacterized protein</fullName>
    </submittedName>
</protein>
<dbReference type="EMBL" id="BMPI01000003">
    <property type="protein sequence ID" value="GGM09430.1"/>
    <property type="molecule type" value="Genomic_DNA"/>
</dbReference>
<dbReference type="AlphaFoldDB" id="A0A917T627"/>